<accession>A0AAD4QFQ5</accession>
<dbReference type="InterPro" id="IPR031350">
    <property type="entry name" value="Goodbye_dom"/>
</dbReference>
<keyword evidence="6" id="KW-1185">Reference proteome</keyword>
<dbReference type="AlphaFoldDB" id="A0AAD4QFQ5"/>
<keyword evidence="1" id="KW-0677">Repeat</keyword>
<dbReference type="InterPro" id="IPR056884">
    <property type="entry name" value="NPHP3-like_N"/>
</dbReference>
<evidence type="ECO:0000256" key="1">
    <source>
        <dbReference type="ARBA" id="ARBA00022737"/>
    </source>
</evidence>
<dbReference type="PANTHER" id="PTHR10039:SF16">
    <property type="entry name" value="GPI INOSITOL-DEACYLASE"/>
    <property type="match status" value="1"/>
</dbReference>
<feature type="domain" description="Fungal STAND N-terminal Goodbye" evidence="3">
    <location>
        <begin position="27"/>
        <end position="142"/>
    </location>
</feature>
<gene>
    <name evidence="5" type="ORF">EDB92DRAFT_206888</name>
</gene>
<comment type="caution">
    <text evidence="5">The sequence shown here is derived from an EMBL/GenBank/DDBJ whole genome shotgun (WGS) entry which is preliminary data.</text>
</comment>
<evidence type="ECO:0000313" key="6">
    <source>
        <dbReference type="Proteomes" id="UP001201163"/>
    </source>
</evidence>
<dbReference type="Pfam" id="PF24883">
    <property type="entry name" value="NPHP3_N"/>
    <property type="match status" value="1"/>
</dbReference>
<dbReference type="InterPro" id="IPR027417">
    <property type="entry name" value="P-loop_NTPase"/>
</dbReference>
<protein>
    <recommendedName>
        <fullName evidence="7">NACHT domain-containing protein</fullName>
    </recommendedName>
</protein>
<evidence type="ECO:0000259" key="3">
    <source>
        <dbReference type="Pfam" id="PF17109"/>
    </source>
</evidence>
<feature type="region of interest" description="Disordered" evidence="2">
    <location>
        <begin position="215"/>
        <end position="238"/>
    </location>
</feature>
<evidence type="ECO:0000259" key="4">
    <source>
        <dbReference type="Pfam" id="PF24883"/>
    </source>
</evidence>
<feature type="domain" description="Nephrocystin 3-like N-terminal" evidence="4">
    <location>
        <begin position="260"/>
        <end position="423"/>
    </location>
</feature>
<evidence type="ECO:0000256" key="2">
    <source>
        <dbReference type="SAM" id="MobiDB-lite"/>
    </source>
</evidence>
<reference evidence="5" key="1">
    <citation type="submission" date="2022-01" db="EMBL/GenBank/DDBJ databases">
        <title>Comparative genomics reveals a dynamic genome evolution in the ectomycorrhizal milk-cap (Lactarius) mushrooms.</title>
        <authorList>
            <consortium name="DOE Joint Genome Institute"/>
            <person name="Lebreton A."/>
            <person name="Tang N."/>
            <person name="Kuo A."/>
            <person name="LaButti K."/>
            <person name="Drula E."/>
            <person name="Barry K."/>
            <person name="Clum A."/>
            <person name="Lipzen A."/>
            <person name="Mousain D."/>
            <person name="Ng V."/>
            <person name="Wang R."/>
            <person name="Wang X."/>
            <person name="Dai Y."/>
            <person name="Henrissat B."/>
            <person name="Grigoriev I.V."/>
            <person name="Guerin-Laguette A."/>
            <person name="Yu F."/>
            <person name="Martin F.M."/>
        </authorList>
    </citation>
    <scope>NUCLEOTIDE SEQUENCE</scope>
    <source>
        <strain evidence="5">QP</strain>
    </source>
</reference>
<feature type="region of interest" description="Disordered" evidence="2">
    <location>
        <begin position="1"/>
        <end position="22"/>
    </location>
</feature>
<organism evidence="5 6">
    <name type="scientific">Lactarius akahatsu</name>
    <dbReference type="NCBI Taxonomy" id="416441"/>
    <lineage>
        <taxon>Eukaryota</taxon>
        <taxon>Fungi</taxon>
        <taxon>Dikarya</taxon>
        <taxon>Basidiomycota</taxon>
        <taxon>Agaricomycotina</taxon>
        <taxon>Agaricomycetes</taxon>
        <taxon>Russulales</taxon>
        <taxon>Russulaceae</taxon>
        <taxon>Lactarius</taxon>
    </lineage>
</organism>
<dbReference type="EMBL" id="JAKELL010000012">
    <property type="protein sequence ID" value="KAH8995450.1"/>
    <property type="molecule type" value="Genomic_DNA"/>
</dbReference>
<dbReference type="Pfam" id="PF17109">
    <property type="entry name" value="Goodbye"/>
    <property type="match status" value="1"/>
</dbReference>
<name>A0AAD4QFQ5_9AGAM</name>
<dbReference type="Gene3D" id="3.40.50.300">
    <property type="entry name" value="P-loop containing nucleotide triphosphate hydrolases"/>
    <property type="match status" value="1"/>
</dbReference>
<evidence type="ECO:0008006" key="7">
    <source>
        <dbReference type="Google" id="ProtNLM"/>
    </source>
</evidence>
<dbReference type="SUPFAM" id="SSF52540">
    <property type="entry name" value="P-loop containing nucleoside triphosphate hydrolases"/>
    <property type="match status" value="1"/>
</dbReference>
<evidence type="ECO:0000313" key="5">
    <source>
        <dbReference type="EMBL" id="KAH8995450.1"/>
    </source>
</evidence>
<dbReference type="Proteomes" id="UP001201163">
    <property type="component" value="Unassembled WGS sequence"/>
</dbReference>
<sequence length="526" mass="59175">MSTTQQSSSSSSAAAASNTSNSSPNFDVALDDFKTRTGHDLSTHSFAAVIDSCATPKAILYEYRKQVRKNYNQYRKGDARLMNALKPIVHGLYTMSQSETTKLPGKLIFTAIGILLAEAKGVLQSYSDLVDLFESIRGSLERRKPQPGLRPTPEIMEIRRKIMYEIITVLALAAGEMMQRRRQQSAGEFEGGEAIENALQELDILTQEARRTLLRNQRANTRDAGSRPRPSNRATRNVDEDLKVIEEAMERLNELSARGSTFNQWKMMGTLLWIHGKPGSGKTVFSTIIEDIKRMQEAGTALMACFYFDYKEPEKCNLRDLLSSILLQLGNQSDPCWEILSQLYTLHGNGWERPSETALTQCLKDMLKAAKRMPTYIIVDALDECSNTAASTSSPRNPVLDLLQDLANSSNLYPKLRICVTSRPAHYIKDVLEPLAYRSISLHEEVGQIRDIQEYIRHVVNTDQAMQSWSKKDKQLAIDTLSEKADGRFRWVASQLDILRKCPSTDVRRTLDTLPAALEEMGGRPM</sequence>
<dbReference type="PANTHER" id="PTHR10039">
    <property type="entry name" value="AMELOGENIN"/>
    <property type="match status" value="1"/>
</dbReference>
<proteinExistence type="predicted"/>